<keyword evidence="2" id="KW-0378">Hydrolase</keyword>
<dbReference type="OrthoDB" id="5853561at2"/>
<reference evidence="2 3" key="1">
    <citation type="submission" date="2019-06" db="EMBL/GenBank/DDBJ databases">
        <title>Draft genome of Aliikangiella marina GYP-15.</title>
        <authorList>
            <person name="Wang G."/>
        </authorList>
    </citation>
    <scope>NUCLEOTIDE SEQUENCE [LARGE SCALE GENOMIC DNA]</scope>
    <source>
        <strain evidence="2 3">GYP-15</strain>
    </source>
</reference>
<gene>
    <name evidence="2" type="ORF">FLL45_17060</name>
</gene>
<dbReference type="Pfam" id="PF00561">
    <property type="entry name" value="Abhydrolase_1"/>
    <property type="match status" value="1"/>
</dbReference>
<dbReference type="InterPro" id="IPR000073">
    <property type="entry name" value="AB_hydrolase_1"/>
</dbReference>
<dbReference type="Proteomes" id="UP000317839">
    <property type="component" value="Unassembled WGS sequence"/>
</dbReference>
<dbReference type="Gene3D" id="3.40.50.1820">
    <property type="entry name" value="alpha/beta hydrolase"/>
    <property type="match status" value="1"/>
</dbReference>
<dbReference type="RefSeq" id="WP_142943291.1">
    <property type="nucleotide sequence ID" value="NZ_VIKR01000004.1"/>
</dbReference>
<dbReference type="AlphaFoldDB" id="A0A545T7G0"/>
<dbReference type="PANTHER" id="PTHR43798">
    <property type="entry name" value="MONOACYLGLYCEROL LIPASE"/>
    <property type="match status" value="1"/>
</dbReference>
<protein>
    <submittedName>
        <fullName evidence="2">Alpha/beta hydrolase</fullName>
    </submittedName>
</protein>
<proteinExistence type="predicted"/>
<dbReference type="InterPro" id="IPR050266">
    <property type="entry name" value="AB_hydrolase_sf"/>
</dbReference>
<accession>A0A545T7G0</accession>
<evidence type="ECO:0000313" key="3">
    <source>
        <dbReference type="Proteomes" id="UP000317839"/>
    </source>
</evidence>
<comment type="caution">
    <text evidence="2">The sequence shown here is derived from an EMBL/GenBank/DDBJ whole genome shotgun (WGS) entry which is preliminary data.</text>
</comment>
<feature type="domain" description="AB hydrolase-1" evidence="1">
    <location>
        <begin position="32"/>
        <end position="272"/>
    </location>
</feature>
<organism evidence="2 3">
    <name type="scientific">Aliikangiella marina</name>
    <dbReference type="NCBI Taxonomy" id="1712262"/>
    <lineage>
        <taxon>Bacteria</taxon>
        <taxon>Pseudomonadati</taxon>
        <taxon>Pseudomonadota</taxon>
        <taxon>Gammaproteobacteria</taxon>
        <taxon>Oceanospirillales</taxon>
        <taxon>Pleioneaceae</taxon>
        <taxon>Aliikangiella</taxon>
    </lineage>
</organism>
<dbReference type="PRINTS" id="PR00412">
    <property type="entry name" value="EPOXHYDRLASE"/>
</dbReference>
<sequence length="289" mass="33614">MISVEQWQQEGNYFSFEQRRIFYRDSGEVDKPTLLLIHGFPTSSWDYTHVWGVLAEKFRLVTLDMIGYGFSDKPKNFHYSIKRQVDIIEQILESLSIEQCHVLSHDYGDSVAQELLARDLESDHKKVLSLIMLNGGVIPESQRPVLLQKLLLGPFGFIISRLTSYSRFKKNFDKICAVKLPEEEIRTYWELTQLQDGVFRIPKVIQYIKERKQNRDRWVGALQNARCPICFINGLEDPVSGKYMVESFKKLVEKAEVVELENIGHYPQVESPELVLKSANQFWEAHLNG</sequence>
<dbReference type="InterPro" id="IPR000639">
    <property type="entry name" value="Epox_hydrolase-like"/>
</dbReference>
<dbReference type="GO" id="GO:0047372">
    <property type="term" value="F:monoacylglycerol lipase activity"/>
    <property type="evidence" value="ECO:0007669"/>
    <property type="project" value="TreeGrafter"/>
</dbReference>
<keyword evidence="3" id="KW-1185">Reference proteome</keyword>
<dbReference type="EMBL" id="VIKR01000004">
    <property type="protein sequence ID" value="TQV73159.1"/>
    <property type="molecule type" value="Genomic_DNA"/>
</dbReference>
<dbReference type="PANTHER" id="PTHR43798:SF33">
    <property type="entry name" value="HYDROLASE, PUTATIVE (AFU_ORTHOLOGUE AFUA_2G14860)-RELATED"/>
    <property type="match status" value="1"/>
</dbReference>
<dbReference type="GO" id="GO:0016020">
    <property type="term" value="C:membrane"/>
    <property type="evidence" value="ECO:0007669"/>
    <property type="project" value="TreeGrafter"/>
</dbReference>
<dbReference type="GO" id="GO:0046464">
    <property type="term" value="P:acylglycerol catabolic process"/>
    <property type="evidence" value="ECO:0007669"/>
    <property type="project" value="TreeGrafter"/>
</dbReference>
<name>A0A545T7G0_9GAMM</name>
<dbReference type="SUPFAM" id="SSF53474">
    <property type="entry name" value="alpha/beta-Hydrolases"/>
    <property type="match status" value="1"/>
</dbReference>
<dbReference type="InterPro" id="IPR029058">
    <property type="entry name" value="AB_hydrolase_fold"/>
</dbReference>
<evidence type="ECO:0000259" key="1">
    <source>
        <dbReference type="Pfam" id="PF00561"/>
    </source>
</evidence>
<evidence type="ECO:0000313" key="2">
    <source>
        <dbReference type="EMBL" id="TQV73159.1"/>
    </source>
</evidence>